<keyword evidence="3" id="KW-1185">Reference proteome</keyword>
<evidence type="ECO:0000313" key="2">
    <source>
        <dbReference type="EMBL" id="CAK0863637.1"/>
    </source>
</evidence>
<organism evidence="2 3">
    <name type="scientific">Prorocentrum cordatum</name>
    <dbReference type="NCBI Taxonomy" id="2364126"/>
    <lineage>
        <taxon>Eukaryota</taxon>
        <taxon>Sar</taxon>
        <taxon>Alveolata</taxon>
        <taxon>Dinophyceae</taxon>
        <taxon>Prorocentrales</taxon>
        <taxon>Prorocentraceae</taxon>
        <taxon>Prorocentrum</taxon>
    </lineage>
</organism>
<feature type="compositionally biased region" description="Basic and acidic residues" evidence="1">
    <location>
        <begin position="179"/>
        <end position="190"/>
    </location>
</feature>
<evidence type="ECO:0000256" key="1">
    <source>
        <dbReference type="SAM" id="MobiDB-lite"/>
    </source>
</evidence>
<name>A0ABN9UUD9_9DINO</name>
<sequence length="214" mass="20941">MGPPARRERTAAEWAMGVATVMGSQSVEDGAAAGRAAACAASAAMEGDVRATGYCIAEMTVNTARAGAGLASAVTLTTVGTVMEIPGAVVGQLSPAARPGCPWWGLGGAQAPAAGAAAELLPPSAATRATAAEASVAAGAPVAADAVARLQALGSLSSRPRCCSADEPAGGVRQAPEAPARESPSRRHESSGCACTAGLRALVARRRGALAIQI</sequence>
<accession>A0ABN9UUD9</accession>
<feature type="region of interest" description="Disordered" evidence="1">
    <location>
        <begin position="158"/>
        <end position="191"/>
    </location>
</feature>
<proteinExistence type="predicted"/>
<evidence type="ECO:0000313" key="3">
    <source>
        <dbReference type="Proteomes" id="UP001189429"/>
    </source>
</evidence>
<dbReference type="EMBL" id="CAUYUJ010016282">
    <property type="protein sequence ID" value="CAK0863637.1"/>
    <property type="molecule type" value="Genomic_DNA"/>
</dbReference>
<gene>
    <name evidence="2" type="ORF">PCOR1329_LOCUS51736</name>
</gene>
<comment type="caution">
    <text evidence="2">The sequence shown here is derived from an EMBL/GenBank/DDBJ whole genome shotgun (WGS) entry which is preliminary data.</text>
</comment>
<reference evidence="2" key="1">
    <citation type="submission" date="2023-10" db="EMBL/GenBank/DDBJ databases">
        <authorList>
            <person name="Chen Y."/>
            <person name="Shah S."/>
            <person name="Dougan E. K."/>
            <person name="Thang M."/>
            <person name="Chan C."/>
        </authorList>
    </citation>
    <scope>NUCLEOTIDE SEQUENCE [LARGE SCALE GENOMIC DNA]</scope>
</reference>
<protein>
    <submittedName>
        <fullName evidence="2">Uncharacterized protein</fullName>
    </submittedName>
</protein>
<dbReference type="Proteomes" id="UP001189429">
    <property type="component" value="Unassembled WGS sequence"/>
</dbReference>